<gene>
    <name evidence="3" type="ORF">HJC23_008696</name>
</gene>
<evidence type="ECO:0000256" key="2">
    <source>
        <dbReference type="SAM" id="Phobius"/>
    </source>
</evidence>
<keyword evidence="2" id="KW-0812">Transmembrane</keyword>
<comment type="caution">
    <text evidence="3">The sequence shown here is derived from an EMBL/GenBank/DDBJ whole genome shotgun (WGS) entry which is preliminary data.</text>
</comment>
<evidence type="ECO:0000256" key="1">
    <source>
        <dbReference type="SAM" id="MobiDB-lite"/>
    </source>
</evidence>
<sequence length="537" mass="59128">MHNNSSILAQAALKRILEENPYPSRATMSTPQENEGNAPSSTLDNNSNDNKFDREGAPSSMGTGLHQRMSQGGRLVQSGMTSNDAPTTTTSNNNIQSQAPRIPFYILPCISFGTGEAGRSNVKTAFALIFVPAFLLFFFVLDDLGRAITRNVKLRNNVSYLAGKRTGTMGSHNAGGVKNFSFERNTMNVWPRIQREVLVRQPEITLTIHGEDVEAMMKCPRGILFLFHGCTRYAASFYYSPQGRRIIGMANEAGLVTVAVTKNEETGCWDSLTDFATVKDIAKKWLKSRVQSCVGSDGTQHYPPIFGFGASSGGAFVEELASQMSTMRESFHPFVFSAINIQIMGPTPGRTWDIPTVFTVMQGDERTKTMVQDSIPILQASGSVGPFKVLTTSGRKTIGMHHFAFVFEDDARMTPELSAAVYQDLVGYGILDGNGALKGNPRNFKTDIDLIWQKHLNDRLEAESGDDAEVTPFGVSNKLVKRLRKLELEDANSIWLIEELNVAWDEHEITAEGFEEVITFMLDHSALPGSEMQAPPA</sequence>
<proteinExistence type="predicted"/>
<dbReference type="AlphaFoldDB" id="A0ABD3QGN5"/>
<keyword evidence="4" id="KW-1185">Reference proteome</keyword>
<reference evidence="3 4" key="1">
    <citation type="journal article" date="2020" name="G3 (Bethesda)">
        <title>Improved Reference Genome for Cyclotella cryptica CCMP332, a Model for Cell Wall Morphogenesis, Salinity Adaptation, and Lipid Production in Diatoms (Bacillariophyta).</title>
        <authorList>
            <person name="Roberts W.R."/>
            <person name="Downey K.M."/>
            <person name="Ruck E.C."/>
            <person name="Traller J.C."/>
            <person name="Alverson A.J."/>
        </authorList>
    </citation>
    <scope>NUCLEOTIDE SEQUENCE [LARGE SCALE GENOMIC DNA]</scope>
    <source>
        <strain evidence="3 4">CCMP332</strain>
    </source>
</reference>
<dbReference type="PANTHER" id="PTHR35128">
    <property type="entry name" value="SECRETION-REGULATING GUANINE NUCLEOTIDE EXCHANGE FACTOR"/>
    <property type="match status" value="1"/>
</dbReference>
<feature type="compositionally biased region" description="Polar residues" evidence="1">
    <location>
        <begin position="26"/>
        <end position="49"/>
    </location>
</feature>
<keyword evidence="2" id="KW-1133">Transmembrane helix</keyword>
<dbReference type="EMBL" id="JABMIG020000038">
    <property type="protein sequence ID" value="KAL3799569.1"/>
    <property type="molecule type" value="Genomic_DNA"/>
</dbReference>
<organism evidence="3 4">
    <name type="scientific">Cyclotella cryptica</name>
    <dbReference type="NCBI Taxonomy" id="29204"/>
    <lineage>
        <taxon>Eukaryota</taxon>
        <taxon>Sar</taxon>
        <taxon>Stramenopiles</taxon>
        <taxon>Ochrophyta</taxon>
        <taxon>Bacillariophyta</taxon>
        <taxon>Coscinodiscophyceae</taxon>
        <taxon>Thalassiosirophycidae</taxon>
        <taxon>Stephanodiscales</taxon>
        <taxon>Stephanodiscaceae</taxon>
        <taxon>Cyclotella</taxon>
    </lineage>
</organism>
<accession>A0ABD3QGN5</accession>
<evidence type="ECO:0000313" key="4">
    <source>
        <dbReference type="Proteomes" id="UP001516023"/>
    </source>
</evidence>
<protein>
    <submittedName>
        <fullName evidence="3">Uncharacterized protein</fullName>
    </submittedName>
</protein>
<name>A0ABD3QGN5_9STRA</name>
<keyword evidence="2" id="KW-0472">Membrane</keyword>
<feature type="region of interest" description="Disordered" evidence="1">
    <location>
        <begin position="23"/>
        <end position="70"/>
    </location>
</feature>
<dbReference type="Proteomes" id="UP001516023">
    <property type="component" value="Unassembled WGS sequence"/>
</dbReference>
<feature type="region of interest" description="Disordered" evidence="1">
    <location>
        <begin position="76"/>
        <end position="95"/>
    </location>
</feature>
<dbReference type="PANTHER" id="PTHR35128:SF1">
    <property type="entry name" value="SECRETION-REGULATING GUANINE NUCLEOTIDE EXCHANGE FACTOR"/>
    <property type="match status" value="1"/>
</dbReference>
<feature type="transmembrane region" description="Helical" evidence="2">
    <location>
        <begin position="124"/>
        <end position="141"/>
    </location>
</feature>
<evidence type="ECO:0000313" key="3">
    <source>
        <dbReference type="EMBL" id="KAL3799569.1"/>
    </source>
</evidence>